<reference evidence="1 2" key="1">
    <citation type="submission" date="2020-03" db="EMBL/GenBank/DDBJ databases">
        <title>Bacterial samples isolated from urine from healthy bovine heifers (Gyr breed).</title>
        <authorList>
            <person name="Giannattasio-Ferraz S."/>
            <person name="Maskeri L."/>
            <person name="Penido A."/>
            <person name="Barbosa-Stancioli E.F."/>
            <person name="Putonti C."/>
        </authorList>
    </citation>
    <scope>NUCLEOTIDE SEQUENCE [LARGE SCALE GENOMIC DNA]</scope>
    <source>
        <strain evidence="1 2">UFMG-H7</strain>
    </source>
</reference>
<organism evidence="1 2">
    <name type="scientific">Vagococcus fluvialis</name>
    <dbReference type="NCBI Taxonomy" id="2738"/>
    <lineage>
        <taxon>Bacteria</taxon>
        <taxon>Bacillati</taxon>
        <taxon>Bacillota</taxon>
        <taxon>Bacilli</taxon>
        <taxon>Lactobacillales</taxon>
        <taxon>Enterococcaceae</taxon>
        <taxon>Vagococcus</taxon>
    </lineage>
</organism>
<dbReference type="Proteomes" id="UP000521358">
    <property type="component" value="Unassembled WGS sequence"/>
</dbReference>
<comment type="caution">
    <text evidence="1">The sequence shown here is derived from an EMBL/GenBank/DDBJ whole genome shotgun (WGS) entry which is preliminary data.</text>
</comment>
<gene>
    <name evidence="1" type="ORF">HED35_08980</name>
</gene>
<accession>A0A7X6D9D4</accession>
<evidence type="ECO:0000313" key="2">
    <source>
        <dbReference type="Proteomes" id="UP000521358"/>
    </source>
</evidence>
<dbReference type="EMBL" id="JAAVMB010000010">
    <property type="protein sequence ID" value="NKC68220.1"/>
    <property type="molecule type" value="Genomic_DNA"/>
</dbReference>
<proteinExistence type="predicted"/>
<sequence>MCRLKEDVKKVLLMPIETTTGTNEIFTYNNKIFSSQTYSSSLDPDMSDIAVQFYKILYGREILENMDRNKTQFVNQNYAGDTMNTGIYEKGSRYKNKLDSRFRHCLANFWIIPFDHGRKREKPQRDYVEKYLKYVEEAIDKKEIYFNDFGQFQGFLDVHCLPKSIKSVTIEDQIRCIEERANMIVKSDKFEELQKLFVSNNLLKNDYLSKR</sequence>
<dbReference type="AlphaFoldDB" id="A0A7X6D9D4"/>
<evidence type="ECO:0000313" key="1">
    <source>
        <dbReference type="EMBL" id="NKC68220.1"/>
    </source>
</evidence>
<name>A0A7X6D9D4_9ENTE</name>
<dbReference type="RefSeq" id="WP_167807492.1">
    <property type="nucleotide sequence ID" value="NZ_JAAVMB010000010.1"/>
</dbReference>
<protein>
    <submittedName>
        <fullName evidence="1">Uncharacterized protein</fullName>
    </submittedName>
</protein>